<organism evidence="2 3">
    <name type="scientific">Pseudoalteromonas luteoviolacea CPMOR-1</name>
    <dbReference type="NCBI Taxonomy" id="1365248"/>
    <lineage>
        <taxon>Bacteria</taxon>
        <taxon>Pseudomonadati</taxon>
        <taxon>Pseudomonadota</taxon>
        <taxon>Gammaproteobacteria</taxon>
        <taxon>Alteromonadales</taxon>
        <taxon>Pseudoalteromonadaceae</taxon>
        <taxon>Pseudoalteromonas</taxon>
    </lineage>
</organism>
<evidence type="ECO:0000313" key="2">
    <source>
        <dbReference type="EMBL" id="KZN59799.1"/>
    </source>
</evidence>
<evidence type="ECO:0000256" key="1">
    <source>
        <dbReference type="SAM" id="SignalP"/>
    </source>
</evidence>
<evidence type="ECO:0008006" key="4">
    <source>
        <dbReference type="Google" id="ProtNLM"/>
    </source>
</evidence>
<accession>A0A167IPP8</accession>
<gene>
    <name evidence="2" type="ORF">N473_02485</name>
</gene>
<dbReference type="PATRIC" id="fig|1365248.3.peg.4240"/>
<name>A0A167IPP8_9GAMM</name>
<comment type="caution">
    <text evidence="2">The sequence shown here is derived from an EMBL/GenBank/DDBJ whole genome shotgun (WGS) entry which is preliminary data.</text>
</comment>
<proteinExistence type="predicted"/>
<feature type="signal peptide" evidence="1">
    <location>
        <begin position="1"/>
        <end position="19"/>
    </location>
</feature>
<dbReference type="EMBL" id="AUYC01000051">
    <property type="protein sequence ID" value="KZN59799.1"/>
    <property type="molecule type" value="Genomic_DNA"/>
</dbReference>
<evidence type="ECO:0000313" key="3">
    <source>
        <dbReference type="Proteomes" id="UP000076486"/>
    </source>
</evidence>
<reference evidence="2 3" key="1">
    <citation type="submission" date="2013-07" db="EMBL/GenBank/DDBJ databases">
        <title>Comparative Genomic and Metabolomic Analysis of Twelve Strains of Pseudoalteromonas luteoviolacea.</title>
        <authorList>
            <person name="Vynne N.G."/>
            <person name="Mansson M."/>
            <person name="Gram L."/>
        </authorList>
    </citation>
    <scope>NUCLEOTIDE SEQUENCE [LARGE SCALE GENOMIC DNA]</scope>
    <source>
        <strain evidence="2 3">CPMOR-1</strain>
    </source>
</reference>
<dbReference type="Proteomes" id="UP000076486">
    <property type="component" value="Unassembled WGS sequence"/>
</dbReference>
<keyword evidence="1" id="KW-0732">Signal</keyword>
<protein>
    <recommendedName>
        <fullName evidence="4">Cytochrome c domain-containing protein</fullName>
    </recommendedName>
</protein>
<feature type="chain" id="PRO_5007888370" description="Cytochrome c domain-containing protein" evidence="1">
    <location>
        <begin position="20"/>
        <end position="525"/>
    </location>
</feature>
<dbReference type="RefSeq" id="WP_063369454.1">
    <property type="nucleotide sequence ID" value="NZ_AUYC01000051.1"/>
</dbReference>
<dbReference type="AlphaFoldDB" id="A0A167IPP8"/>
<sequence length="525" mass="60266">MMKYLQVILLTCFTASVHAKYIEYDDAAYYPSWLISEECNIFNEYHYPKNITKLLNYPLDAYNKNVCTHLKPLADNDPHKTQKIDYLTHRYNLFSWLKFIALNREITETYEVTQNNLKTCQKEDCPTPVWLHWRDSESVFLQNGEKPQAWDFTKNFDMLVPLSKVEQVSPRNGNNEKAILIDQANNPIYYQSIISPYLFHFIVNKNLYNLDGQIDFAQGKKWACHNNNIDCLNTNTIGYLRCGTGQFKNCNKQQDLTQYTPLKSPGLAVEIKVAWKILTSDDDKSRYIHTQLPVAKMPIGSKRNVETTELLNVGVVGFHINQKTASSGNWVYSTFSHKDNVWGQTPSFYDRYCPTCPINTATSGATKTQVVRLEKIDPITEAVNQFVQHQLAQENSVLQNYKLIGTQFTTDSSEPLTDKNQNYQQTSRAKLTNFAGGSPHPLFLTNETIETFLQQGNTFNTSTKKLTYKSSSCMNCHANAGIAIECNQKTGKPKFAKYTGDFMFIFSEAKWQNKDKYCEPDTQTD</sequence>